<name>A0A1Q8QXK5_9FIRM</name>
<dbReference type="STRING" id="1888891.DSOL_1951"/>
<sequence>MRSAELAASVITVANVATSGRREAERLKFMKFCRMDQLNL</sequence>
<proteinExistence type="predicted"/>
<dbReference type="Proteomes" id="UP000186102">
    <property type="component" value="Unassembled WGS sequence"/>
</dbReference>
<evidence type="ECO:0000313" key="2">
    <source>
        <dbReference type="Proteomes" id="UP000186102"/>
    </source>
</evidence>
<organism evidence="1 2">
    <name type="scientific">Desulfosporosinus metallidurans</name>
    <dbReference type="NCBI Taxonomy" id="1888891"/>
    <lineage>
        <taxon>Bacteria</taxon>
        <taxon>Bacillati</taxon>
        <taxon>Bacillota</taxon>
        <taxon>Clostridia</taxon>
        <taxon>Eubacteriales</taxon>
        <taxon>Desulfitobacteriaceae</taxon>
        <taxon>Desulfosporosinus</taxon>
    </lineage>
</organism>
<reference evidence="1 2" key="1">
    <citation type="submission" date="2016-09" db="EMBL/GenBank/DDBJ databases">
        <title>Complete genome of Desulfosporosinus sp. OL.</title>
        <authorList>
            <person name="Mardanov A."/>
            <person name="Beletsky A."/>
            <person name="Panova A."/>
            <person name="Karnachuk O."/>
            <person name="Ravin N."/>
        </authorList>
    </citation>
    <scope>NUCLEOTIDE SEQUENCE [LARGE SCALE GENOMIC DNA]</scope>
    <source>
        <strain evidence="1 2">OL</strain>
    </source>
</reference>
<keyword evidence="2" id="KW-1185">Reference proteome</keyword>
<gene>
    <name evidence="1" type="ORF">DSOL_1951</name>
</gene>
<dbReference type="AlphaFoldDB" id="A0A1Q8QXK5"/>
<comment type="caution">
    <text evidence="1">The sequence shown here is derived from an EMBL/GenBank/DDBJ whole genome shotgun (WGS) entry which is preliminary data.</text>
</comment>
<dbReference type="EMBL" id="MLBF01000011">
    <property type="protein sequence ID" value="OLN32078.1"/>
    <property type="molecule type" value="Genomic_DNA"/>
</dbReference>
<evidence type="ECO:0000313" key="1">
    <source>
        <dbReference type="EMBL" id="OLN32078.1"/>
    </source>
</evidence>
<protein>
    <submittedName>
        <fullName evidence="1">Uncharacterized protein</fullName>
    </submittedName>
</protein>
<accession>A0A1Q8QXK5</accession>